<reference evidence="1" key="1">
    <citation type="submission" date="2020-05" db="EMBL/GenBank/DDBJ databases">
        <title>WGS assembly of Panicum virgatum.</title>
        <authorList>
            <person name="Lovell J.T."/>
            <person name="Jenkins J."/>
            <person name="Shu S."/>
            <person name="Juenger T.E."/>
            <person name="Schmutz J."/>
        </authorList>
    </citation>
    <scope>NUCLEOTIDE SEQUENCE</scope>
    <source>
        <strain evidence="1">AP13</strain>
    </source>
</reference>
<comment type="caution">
    <text evidence="1">The sequence shown here is derived from an EMBL/GenBank/DDBJ whole genome shotgun (WGS) entry which is preliminary data.</text>
</comment>
<gene>
    <name evidence="1" type="ORF">PVAP13_7KG120920</name>
</gene>
<keyword evidence="2" id="KW-1185">Reference proteome</keyword>
<sequence>MLACCASARNSRGRQRRWWKGDWTSPFHPHGQQCITESWLNVSRTTAPGRARLEDGPRCMKGPCSLQ</sequence>
<name>A0A8T0QMK6_PANVG</name>
<dbReference type="EMBL" id="CM029049">
    <property type="protein sequence ID" value="KAG2571914.1"/>
    <property type="molecule type" value="Genomic_DNA"/>
</dbReference>
<organism evidence="1 2">
    <name type="scientific">Panicum virgatum</name>
    <name type="common">Blackwell switchgrass</name>
    <dbReference type="NCBI Taxonomy" id="38727"/>
    <lineage>
        <taxon>Eukaryota</taxon>
        <taxon>Viridiplantae</taxon>
        <taxon>Streptophyta</taxon>
        <taxon>Embryophyta</taxon>
        <taxon>Tracheophyta</taxon>
        <taxon>Spermatophyta</taxon>
        <taxon>Magnoliopsida</taxon>
        <taxon>Liliopsida</taxon>
        <taxon>Poales</taxon>
        <taxon>Poaceae</taxon>
        <taxon>PACMAD clade</taxon>
        <taxon>Panicoideae</taxon>
        <taxon>Panicodae</taxon>
        <taxon>Paniceae</taxon>
        <taxon>Panicinae</taxon>
        <taxon>Panicum</taxon>
        <taxon>Panicum sect. Hiantes</taxon>
    </lineage>
</organism>
<dbReference type="AlphaFoldDB" id="A0A8T0QMK6"/>
<protein>
    <submittedName>
        <fullName evidence="1">Uncharacterized protein</fullName>
    </submittedName>
</protein>
<proteinExistence type="predicted"/>
<evidence type="ECO:0000313" key="1">
    <source>
        <dbReference type="EMBL" id="KAG2571914.1"/>
    </source>
</evidence>
<dbReference type="Proteomes" id="UP000823388">
    <property type="component" value="Chromosome 7K"/>
</dbReference>
<accession>A0A8T0QMK6</accession>
<evidence type="ECO:0000313" key="2">
    <source>
        <dbReference type="Proteomes" id="UP000823388"/>
    </source>
</evidence>